<evidence type="ECO:0000256" key="1">
    <source>
        <dbReference type="SAM" id="Phobius"/>
    </source>
</evidence>
<dbReference type="SUPFAM" id="SSF110997">
    <property type="entry name" value="Sporulation related repeat"/>
    <property type="match status" value="1"/>
</dbReference>
<evidence type="ECO:0000313" key="3">
    <source>
        <dbReference type="EMBL" id="NMH28349.1"/>
    </source>
</evidence>
<comment type="caution">
    <text evidence="3">The sequence shown here is derived from an EMBL/GenBank/DDBJ whole genome shotgun (WGS) entry which is preliminary data.</text>
</comment>
<dbReference type="Gene3D" id="3.30.70.1070">
    <property type="entry name" value="Sporulation related repeat"/>
    <property type="match status" value="1"/>
</dbReference>
<organism evidence="3 4">
    <name type="scientific">Flavobacterium silvaticum</name>
    <dbReference type="NCBI Taxonomy" id="1852020"/>
    <lineage>
        <taxon>Bacteria</taxon>
        <taxon>Pseudomonadati</taxon>
        <taxon>Bacteroidota</taxon>
        <taxon>Flavobacteriia</taxon>
        <taxon>Flavobacteriales</taxon>
        <taxon>Flavobacteriaceae</taxon>
        <taxon>Flavobacterium</taxon>
    </lineage>
</organism>
<keyword evidence="1" id="KW-0812">Transmembrane</keyword>
<dbReference type="GO" id="GO:0042834">
    <property type="term" value="F:peptidoglycan binding"/>
    <property type="evidence" value="ECO:0007669"/>
    <property type="project" value="InterPro"/>
</dbReference>
<evidence type="ECO:0000313" key="4">
    <source>
        <dbReference type="Proteomes" id="UP000712080"/>
    </source>
</evidence>
<dbReference type="AlphaFoldDB" id="A0A972JFU5"/>
<dbReference type="InterPro" id="IPR007730">
    <property type="entry name" value="SPOR-like_dom"/>
</dbReference>
<dbReference type="Pfam" id="PF18174">
    <property type="entry name" value="HU-CCDC81_bac_1"/>
    <property type="match status" value="1"/>
</dbReference>
<dbReference type="Proteomes" id="UP000712080">
    <property type="component" value="Unassembled WGS sequence"/>
</dbReference>
<reference evidence="3" key="1">
    <citation type="submission" date="2020-02" db="EMBL/GenBank/DDBJ databases">
        <title>Flavobacterium sp. genome.</title>
        <authorList>
            <person name="Jung H.S."/>
            <person name="Baek J.H."/>
            <person name="Jeon C.O."/>
        </authorList>
    </citation>
    <scope>NUCLEOTIDE SEQUENCE</scope>
    <source>
        <strain evidence="3">SE-s28</strain>
    </source>
</reference>
<dbReference type="EMBL" id="JAAMPU010000105">
    <property type="protein sequence ID" value="NMH28349.1"/>
    <property type="molecule type" value="Genomic_DNA"/>
</dbReference>
<feature type="transmembrane region" description="Helical" evidence="1">
    <location>
        <begin position="171"/>
        <end position="193"/>
    </location>
</feature>
<protein>
    <submittedName>
        <fullName evidence="3">SPOR domain-containing protein</fullName>
    </submittedName>
</protein>
<feature type="domain" description="SPOR" evidence="2">
    <location>
        <begin position="235"/>
        <end position="312"/>
    </location>
</feature>
<accession>A0A972JFU5</accession>
<dbReference type="InterPro" id="IPR041268">
    <property type="entry name" value="HU-CCDC81_bac_2"/>
</dbReference>
<dbReference type="InterPro" id="IPR036680">
    <property type="entry name" value="SPOR-like_sf"/>
</dbReference>
<gene>
    <name evidence="3" type="ORF">G6047_09920</name>
</gene>
<evidence type="ECO:0000259" key="2">
    <source>
        <dbReference type="PROSITE" id="PS51724"/>
    </source>
</evidence>
<dbReference type="Pfam" id="PF05036">
    <property type="entry name" value="SPOR"/>
    <property type="match status" value="1"/>
</dbReference>
<dbReference type="RefSeq" id="WP_169527453.1">
    <property type="nucleotide sequence ID" value="NZ_JAAMPU010000105.1"/>
</dbReference>
<sequence>MKIEHYISRLLYRYQCVTVPGFGAFLTEFQSAQIQESSNAFYPPKKRISFNPHLKNNDGLLANHISESEKTAYDDAVVAIQNEVSIWKDILKVNGRFTLKNIGELSLNAEQSVVFSPSDNINYHTESFGLSSFVSPKIKREVYKEEVRVLEESVPVVFTPEARERKNSPSWLKYAAVFVLAFSATGGIGYTLFQKQVEQQTLLVNEQVQEQVQNKIQEATFFIENPLPAVTLTVKENKLPYHIVAGVFRNESNADNACQDLKKLGYPARRIGKNKHGLFPVLYGSYPDAETAKNAMTEIRSTRDKQAWLMVKDL</sequence>
<dbReference type="PROSITE" id="PS51724">
    <property type="entry name" value="SPOR"/>
    <property type="match status" value="1"/>
</dbReference>
<dbReference type="InterPro" id="IPR040495">
    <property type="entry name" value="HU-CCDC81_bac_1"/>
</dbReference>
<keyword evidence="4" id="KW-1185">Reference proteome</keyword>
<keyword evidence="1" id="KW-0472">Membrane</keyword>
<keyword evidence="1" id="KW-1133">Transmembrane helix</keyword>
<name>A0A972JFU5_9FLAO</name>
<proteinExistence type="predicted"/>
<dbReference type="Pfam" id="PF18175">
    <property type="entry name" value="HU-CCDC81_bac_2"/>
    <property type="match status" value="1"/>
</dbReference>